<dbReference type="RefSeq" id="WP_186700819.1">
    <property type="nucleotide sequence ID" value="NZ_CP177041.1"/>
</dbReference>
<evidence type="ECO:0000259" key="2">
    <source>
        <dbReference type="Pfam" id="PF16220"/>
    </source>
</evidence>
<name>A0ABU8ZY40_9PSED</name>
<reference evidence="3 4" key="1">
    <citation type="submission" date="2024-03" db="EMBL/GenBank/DDBJ databases">
        <title>Screening, Identification and Application of a Plant Lactobacillus Strain.</title>
        <authorList>
            <person name="Li Y.L."/>
        </authorList>
    </citation>
    <scope>NUCLEOTIDE SEQUENCE [LARGE SCALE GENOMIC DNA]</scope>
    <source>
        <strain evidence="3 4">JDB</strain>
    </source>
</reference>
<evidence type="ECO:0000313" key="4">
    <source>
        <dbReference type="Proteomes" id="UP001386972"/>
    </source>
</evidence>
<dbReference type="EMBL" id="JBBNAW010000005">
    <property type="protein sequence ID" value="MEK2609270.1"/>
    <property type="molecule type" value="Genomic_DNA"/>
</dbReference>
<accession>A0ABU8ZY40</accession>
<evidence type="ECO:0000313" key="3">
    <source>
        <dbReference type="EMBL" id="MEK2609270.1"/>
    </source>
</evidence>
<protein>
    <submittedName>
        <fullName evidence="3">DUF4880 domain-containing protein</fullName>
    </submittedName>
</protein>
<sequence length="122" mass="13645">MNPLDDFEADSIDAQAAGWLVRNRYDSSRHNRKAFKQWLRDPEHARAYRQLEHLWQDLEALKQAANPLAPVAQRSPRRLVMIAAVGMACALMTSPRLGHCPIKLPQQQSTHPPATTSPGSAP</sequence>
<dbReference type="Proteomes" id="UP001386972">
    <property type="component" value="Unassembled WGS sequence"/>
</dbReference>
<comment type="caution">
    <text evidence="3">The sequence shown here is derived from an EMBL/GenBank/DDBJ whole genome shotgun (WGS) entry which is preliminary data.</text>
</comment>
<evidence type="ECO:0000256" key="1">
    <source>
        <dbReference type="SAM" id="MobiDB-lite"/>
    </source>
</evidence>
<feature type="compositionally biased region" description="Polar residues" evidence="1">
    <location>
        <begin position="105"/>
        <end position="122"/>
    </location>
</feature>
<feature type="region of interest" description="Disordered" evidence="1">
    <location>
        <begin position="100"/>
        <end position="122"/>
    </location>
</feature>
<proteinExistence type="predicted"/>
<dbReference type="Pfam" id="PF16220">
    <property type="entry name" value="DUF4880"/>
    <property type="match status" value="1"/>
</dbReference>
<feature type="domain" description="FecR N-terminal" evidence="2">
    <location>
        <begin position="15"/>
        <end position="54"/>
    </location>
</feature>
<dbReference type="InterPro" id="IPR032623">
    <property type="entry name" value="FecR_N"/>
</dbReference>
<keyword evidence="4" id="KW-1185">Reference proteome</keyword>
<organism evidence="3 4">
    <name type="scientific">Pseudomonas shirazensis</name>
    <dbReference type="NCBI Taxonomy" id="2745494"/>
    <lineage>
        <taxon>Bacteria</taxon>
        <taxon>Pseudomonadati</taxon>
        <taxon>Pseudomonadota</taxon>
        <taxon>Gammaproteobacteria</taxon>
        <taxon>Pseudomonadales</taxon>
        <taxon>Pseudomonadaceae</taxon>
        <taxon>Pseudomonas</taxon>
    </lineage>
</organism>
<gene>
    <name evidence="3" type="ORF">WLF18_09150</name>
</gene>